<dbReference type="GO" id="GO:0043130">
    <property type="term" value="F:ubiquitin binding"/>
    <property type="evidence" value="ECO:0007669"/>
    <property type="project" value="InterPro"/>
</dbReference>
<reference evidence="4" key="1">
    <citation type="submission" date="2021-09" db="EMBL/GenBank/DDBJ databases">
        <authorList>
            <consortium name="AG Swart"/>
            <person name="Singh M."/>
            <person name="Singh A."/>
            <person name="Seah K."/>
            <person name="Emmerich C."/>
        </authorList>
    </citation>
    <scope>NUCLEOTIDE SEQUENCE</scope>
    <source>
        <strain evidence="4">ATCC30299</strain>
    </source>
</reference>
<sequence>MNPAKPLDLVRMGCVSNEDYERSAPQLADIIKTAQMPVCRDVIALIKKIIKDKHAAPPSKLRALKLFHACMMVANTNFLVFAQRKVMSRFTILAKHKKQIHDDSRGDDIFGPVSGLSEENREASKEFLICLLQYIQIWAQQFGKAPDGKSSAYFIAYKTLEKENVSFPNKRNSKPRLSLDSSRQSLDNPRPSSAVPKQSSPLMYERPSQKPNAERPARRQSGGGIIGRVETAMDVYNDLIRSGGGGDAIVECFLQLKDLKSELEREVGQSDNPETIERLFELNDRLQMLIDSHHDIGKRPQSNKAYETVPVMQPQSAKKKQQIDNILDLDLFDDPQASSVSQSAAFSSMSFATHNPRLQMMPTEMKSPASQNYPALLPTSAKDDAGAIESLKRENEKLKKVISHRQDEDSNKINQINQLMTENMQLKQALEAGKQQMFMQDENIKKLTQASAQMNASLVEANQNIERLTRQLEAKENEIRSLKNEKPNGHQSSLSQHSLPMNPEIRMQAPQHAPDPYSMAPAPQRAPDPYSMVPPPQRAPDPYSMAPELKVQIPPRVSDPYSSSPNPFDDSDSSDDIPQQAHNFPIQNELFYRICNCIDRGILYDDEFLQVGIQIARDETGVMGMIYVGNKTPAPITELNTEAISYEKEGLVVLISPIISTDPITKGAQANRMVKASLKDFTGKIPKIIIKIKQGSETKTLFLNLPITIARFLQGIQRSPEEFWPIWERLAFKEEKFSCQMEGIRSMQELSQHLSLGGAFKIYTPQEIPQLSPTQLLGAGQKGVAVLILATIDPQTMSAQLSIRSESLTLREAIMEIMSTQISGKE</sequence>
<evidence type="ECO:0000313" key="4">
    <source>
        <dbReference type="EMBL" id="CAG9330929.1"/>
    </source>
</evidence>
<organism evidence="4 5">
    <name type="scientific">Blepharisma stoltei</name>
    <dbReference type="NCBI Taxonomy" id="1481888"/>
    <lineage>
        <taxon>Eukaryota</taxon>
        <taxon>Sar</taxon>
        <taxon>Alveolata</taxon>
        <taxon>Ciliophora</taxon>
        <taxon>Postciliodesmatophora</taxon>
        <taxon>Heterotrichea</taxon>
        <taxon>Heterotrichida</taxon>
        <taxon>Blepharismidae</taxon>
        <taxon>Blepharisma</taxon>
    </lineage>
</organism>
<feature type="compositionally biased region" description="Low complexity" evidence="2">
    <location>
        <begin position="558"/>
        <end position="568"/>
    </location>
</feature>
<feature type="coiled-coil region" evidence="1">
    <location>
        <begin position="388"/>
        <end position="485"/>
    </location>
</feature>
<dbReference type="EMBL" id="CAJZBQ010000052">
    <property type="protein sequence ID" value="CAG9330929.1"/>
    <property type="molecule type" value="Genomic_DNA"/>
</dbReference>
<evidence type="ECO:0000256" key="1">
    <source>
        <dbReference type="SAM" id="Coils"/>
    </source>
</evidence>
<keyword evidence="1" id="KW-0175">Coiled coil</keyword>
<comment type="caution">
    <text evidence="4">The sequence shown here is derived from an EMBL/GenBank/DDBJ whole genome shotgun (WGS) entry which is preliminary data.</text>
</comment>
<proteinExistence type="predicted"/>
<evidence type="ECO:0000259" key="3">
    <source>
        <dbReference type="PROSITE" id="PS50179"/>
    </source>
</evidence>
<dbReference type="Gene3D" id="2.60.40.1230">
    <property type="match status" value="1"/>
</dbReference>
<dbReference type="InterPro" id="IPR002014">
    <property type="entry name" value="VHS_dom"/>
</dbReference>
<dbReference type="SUPFAM" id="SSF49348">
    <property type="entry name" value="Clathrin adaptor appendage domain"/>
    <property type="match status" value="1"/>
</dbReference>
<dbReference type="InterPro" id="IPR008942">
    <property type="entry name" value="ENTH_VHS"/>
</dbReference>
<gene>
    <name evidence="4" type="ORF">BSTOLATCC_MIC52338</name>
</gene>
<dbReference type="GO" id="GO:0035091">
    <property type="term" value="F:phosphatidylinositol binding"/>
    <property type="evidence" value="ECO:0007669"/>
    <property type="project" value="InterPro"/>
</dbReference>
<feature type="region of interest" description="Disordered" evidence="2">
    <location>
        <begin position="167"/>
        <end position="224"/>
    </location>
</feature>
<dbReference type="PROSITE" id="PS50179">
    <property type="entry name" value="VHS"/>
    <property type="match status" value="1"/>
</dbReference>
<keyword evidence="5" id="KW-1185">Reference proteome</keyword>
<dbReference type="Gene3D" id="1.25.40.90">
    <property type="match status" value="1"/>
</dbReference>
<feature type="domain" description="VHS" evidence="3">
    <location>
        <begin position="26"/>
        <end position="168"/>
    </location>
</feature>
<evidence type="ECO:0000256" key="2">
    <source>
        <dbReference type="SAM" id="MobiDB-lite"/>
    </source>
</evidence>
<evidence type="ECO:0000313" key="5">
    <source>
        <dbReference type="Proteomes" id="UP001162131"/>
    </source>
</evidence>
<protein>
    <recommendedName>
        <fullName evidence="3">VHS domain-containing protein</fullName>
    </recommendedName>
</protein>
<dbReference type="Proteomes" id="UP001162131">
    <property type="component" value="Unassembled WGS sequence"/>
</dbReference>
<dbReference type="AlphaFoldDB" id="A0AAU9JYX5"/>
<name>A0AAU9JYX5_9CILI</name>
<dbReference type="InterPro" id="IPR013041">
    <property type="entry name" value="Clathrin_app_Ig-like_sf"/>
</dbReference>
<feature type="compositionally biased region" description="Low complexity" evidence="2">
    <location>
        <begin position="176"/>
        <end position="187"/>
    </location>
</feature>
<accession>A0AAU9JYX5</accession>
<feature type="region of interest" description="Disordered" evidence="2">
    <location>
        <begin position="507"/>
        <end position="577"/>
    </location>
</feature>